<proteinExistence type="predicted"/>
<gene>
    <name evidence="1" type="ORF">LX97_02512</name>
</gene>
<name>A0ABX5PW76_9FLAO</name>
<dbReference type="EMBL" id="QKZR01000004">
    <property type="protein sequence ID" value="PZX39146.1"/>
    <property type="molecule type" value="Genomic_DNA"/>
</dbReference>
<dbReference type="RefSeq" id="WP_015364219.1">
    <property type="nucleotide sequence ID" value="NZ_QKZR01000004.1"/>
</dbReference>
<dbReference type="Proteomes" id="UP000248584">
    <property type="component" value="Unassembled WGS sequence"/>
</dbReference>
<reference evidence="1 2" key="1">
    <citation type="submission" date="2018-06" db="EMBL/GenBank/DDBJ databases">
        <title>Genomic Encyclopedia of Archaeal and Bacterial Type Strains, Phase II (KMG-II): from individual species to whole genera.</title>
        <authorList>
            <person name="Goeker M."/>
        </authorList>
    </citation>
    <scope>NUCLEOTIDE SEQUENCE [LARGE SCALE GENOMIC DNA]</scope>
    <source>
        <strain evidence="1 2">DSM 17205</strain>
    </source>
</reference>
<dbReference type="InterPro" id="IPR054207">
    <property type="entry name" value="DUF6913"/>
</dbReference>
<protein>
    <submittedName>
        <fullName evidence="1">Uncharacterized protein</fullName>
    </submittedName>
</protein>
<sequence>MIFDVLKQRWLRKEFEVLENSSRSKMPQWPQSLVILFDSEKVTDLTIFHNWCKELRIPVDNLTLIGSCKDVQKANKENVVLFDKKLLKWSGGIANAGVENALSKSYDLQINYYETDSELMRYLAMKLKSNFKVGYGHQNDSTYDLAVNVPLTSHALFISEIAKYLNILTQ</sequence>
<keyword evidence="2" id="KW-1185">Reference proteome</keyword>
<organism evidence="1 2">
    <name type="scientific">Nonlabens dokdonensis</name>
    <dbReference type="NCBI Taxonomy" id="328515"/>
    <lineage>
        <taxon>Bacteria</taxon>
        <taxon>Pseudomonadati</taxon>
        <taxon>Bacteroidota</taxon>
        <taxon>Flavobacteriia</taxon>
        <taxon>Flavobacteriales</taxon>
        <taxon>Flavobacteriaceae</taxon>
        <taxon>Nonlabens</taxon>
    </lineage>
</organism>
<dbReference type="Pfam" id="PF21857">
    <property type="entry name" value="DUF6913"/>
    <property type="match status" value="1"/>
</dbReference>
<evidence type="ECO:0000313" key="1">
    <source>
        <dbReference type="EMBL" id="PZX39146.1"/>
    </source>
</evidence>
<evidence type="ECO:0000313" key="2">
    <source>
        <dbReference type="Proteomes" id="UP000248584"/>
    </source>
</evidence>
<accession>A0ABX5PW76</accession>
<comment type="caution">
    <text evidence="1">The sequence shown here is derived from an EMBL/GenBank/DDBJ whole genome shotgun (WGS) entry which is preliminary data.</text>
</comment>